<comment type="similarity">
    <text evidence="1 3">Belongs to the short-chain dehydrogenases/reductases (SDR) family.</text>
</comment>
<sequence>MVMNIGKQNVAVITGAASGIGLGLVNACAQRNIRIVAADISSSRLAALSEDLNQRGIEHAVMVCDVSDPEQLNALAAFAYERYGVVNLLFNNAGIMLNGLTWQCSVEDWQKTININLLGAVYGVKAFVPRMLTQSSPAHIVNTSSLAGLLSSPMMGPYSASKHALVSLSETLLYELQSQGADIGVSVLCPAQVASNIMDAIDSSDTAQQNAGQLNDFLRQGIQAGMAPSEVAEMVFDAIERKAFWVFTHPDFKPTYIAKAEALVKEINPVFEQVICD</sequence>
<name>A0A2S4HIS1_9GAMM</name>
<evidence type="ECO:0000256" key="1">
    <source>
        <dbReference type="ARBA" id="ARBA00006484"/>
    </source>
</evidence>
<dbReference type="Proteomes" id="UP000274695">
    <property type="component" value="Unassembled WGS sequence"/>
</dbReference>
<dbReference type="AlphaFoldDB" id="A0A2S4HIS1"/>
<dbReference type="InterPro" id="IPR002347">
    <property type="entry name" value="SDR_fam"/>
</dbReference>
<keyword evidence="2" id="KW-0560">Oxidoreductase</keyword>
<accession>A0A2S4HIS1</accession>
<evidence type="ECO:0000313" key="8">
    <source>
        <dbReference type="Proteomes" id="UP000274695"/>
    </source>
</evidence>
<dbReference type="EMBL" id="PQGG01000010">
    <property type="protein sequence ID" value="POP53887.1"/>
    <property type="molecule type" value="Genomic_DNA"/>
</dbReference>
<dbReference type="PRINTS" id="PR00081">
    <property type="entry name" value="GDHRDH"/>
</dbReference>
<dbReference type="SMART" id="SM00822">
    <property type="entry name" value="PKS_KR"/>
    <property type="match status" value="1"/>
</dbReference>
<dbReference type="PRINTS" id="PR00080">
    <property type="entry name" value="SDRFAMILY"/>
</dbReference>
<dbReference type="CDD" id="cd05233">
    <property type="entry name" value="SDR_c"/>
    <property type="match status" value="1"/>
</dbReference>
<evidence type="ECO:0000313" key="6">
    <source>
        <dbReference type="EMBL" id="RNL66635.1"/>
    </source>
</evidence>
<dbReference type="Proteomes" id="UP000237222">
    <property type="component" value="Unassembled WGS sequence"/>
</dbReference>
<comment type="caution">
    <text evidence="5">The sequence shown here is derived from an EMBL/GenBank/DDBJ whole genome shotgun (WGS) entry which is preliminary data.</text>
</comment>
<feature type="domain" description="Ketoreductase" evidence="4">
    <location>
        <begin position="9"/>
        <end position="200"/>
    </location>
</feature>
<proteinExistence type="inferred from homology"/>
<dbReference type="GO" id="GO:0016491">
    <property type="term" value="F:oxidoreductase activity"/>
    <property type="evidence" value="ECO:0007669"/>
    <property type="project" value="UniProtKB-KW"/>
</dbReference>
<gene>
    <name evidence="5" type="ORF">C0068_04670</name>
    <name evidence="6" type="ORF">D0911_03595</name>
</gene>
<dbReference type="PANTHER" id="PTHR43391:SF26">
    <property type="entry name" value="BLL7251 PROTEIN"/>
    <property type="match status" value="1"/>
</dbReference>
<keyword evidence="8" id="KW-1185">Reference proteome</keyword>
<dbReference type="SUPFAM" id="SSF51735">
    <property type="entry name" value="NAD(P)-binding Rossmann-fold domains"/>
    <property type="match status" value="1"/>
</dbReference>
<dbReference type="Pfam" id="PF00106">
    <property type="entry name" value="adh_short"/>
    <property type="match status" value="1"/>
</dbReference>
<protein>
    <submittedName>
        <fullName evidence="5">Alcohol dehydrogenase</fullName>
    </submittedName>
    <submittedName>
        <fullName evidence="6">SDR family NAD(P)-dependent oxidoreductase</fullName>
    </submittedName>
</protein>
<evidence type="ECO:0000313" key="7">
    <source>
        <dbReference type="Proteomes" id="UP000237222"/>
    </source>
</evidence>
<evidence type="ECO:0000313" key="5">
    <source>
        <dbReference type="EMBL" id="POP53887.1"/>
    </source>
</evidence>
<reference evidence="6 8" key="2">
    <citation type="submission" date="2018-10" db="EMBL/GenBank/DDBJ databases">
        <title>Draft genome sequence of Zhongshania sp. DSW25-10.</title>
        <authorList>
            <person name="Oh J."/>
        </authorList>
    </citation>
    <scope>NUCLEOTIDE SEQUENCE [LARGE SCALE GENOMIC DNA]</scope>
    <source>
        <strain evidence="6 8">DSW25-10</strain>
    </source>
</reference>
<dbReference type="PANTHER" id="PTHR43391">
    <property type="entry name" value="RETINOL DEHYDROGENASE-RELATED"/>
    <property type="match status" value="1"/>
</dbReference>
<dbReference type="Gene3D" id="3.40.50.720">
    <property type="entry name" value="NAD(P)-binding Rossmann-like Domain"/>
    <property type="match status" value="1"/>
</dbReference>
<organism evidence="5 7">
    <name type="scientific">Zhongshania marina</name>
    <dbReference type="NCBI Taxonomy" id="2304603"/>
    <lineage>
        <taxon>Bacteria</taxon>
        <taxon>Pseudomonadati</taxon>
        <taxon>Pseudomonadota</taxon>
        <taxon>Gammaproteobacteria</taxon>
        <taxon>Cellvibrionales</taxon>
        <taxon>Spongiibacteraceae</taxon>
        <taxon>Zhongshania</taxon>
    </lineage>
</organism>
<dbReference type="EMBL" id="RHGB01000003">
    <property type="protein sequence ID" value="RNL66635.1"/>
    <property type="molecule type" value="Genomic_DNA"/>
</dbReference>
<evidence type="ECO:0000256" key="3">
    <source>
        <dbReference type="RuleBase" id="RU000363"/>
    </source>
</evidence>
<evidence type="ECO:0000256" key="2">
    <source>
        <dbReference type="ARBA" id="ARBA00023002"/>
    </source>
</evidence>
<dbReference type="InterPro" id="IPR057326">
    <property type="entry name" value="KR_dom"/>
</dbReference>
<reference evidence="5 7" key="1">
    <citation type="submission" date="2018-01" db="EMBL/GenBank/DDBJ databases">
        <authorList>
            <person name="Yu X.-D."/>
        </authorList>
    </citation>
    <scope>NUCLEOTIDE SEQUENCE [LARGE SCALE GENOMIC DNA]</scope>
    <source>
        <strain evidence="5 7">ZX-21</strain>
    </source>
</reference>
<evidence type="ECO:0000259" key="4">
    <source>
        <dbReference type="SMART" id="SM00822"/>
    </source>
</evidence>
<dbReference type="InterPro" id="IPR036291">
    <property type="entry name" value="NAD(P)-bd_dom_sf"/>
</dbReference>